<dbReference type="SUPFAM" id="SSF81383">
    <property type="entry name" value="F-box domain"/>
    <property type="match status" value="1"/>
</dbReference>
<dbReference type="SMART" id="SM00256">
    <property type="entry name" value="FBOX"/>
    <property type="match status" value="1"/>
</dbReference>
<dbReference type="Proteomes" id="UP001321760">
    <property type="component" value="Unassembled WGS sequence"/>
</dbReference>
<evidence type="ECO:0000313" key="2">
    <source>
        <dbReference type="EMBL" id="KAK4448633.1"/>
    </source>
</evidence>
<dbReference type="PROSITE" id="PS50181">
    <property type="entry name" value="FBOX"/>
    <property type="match status" value="1"/>
</dbReference>
<gene>
    <name evidence="2" type="ORF">QBC34DRAFT_465594</name>
</gene>
<name>A0AAV9GMU1_9PEZI</name>
<dbReference type="InterPro" id="IPR036047">
    <property type="entry name" value="F-box-like_dom_sf"/>
</dbReference>
<feature type="domain" description="F-box" evidence="1">
    <location>
        <begin position="2"/>
        <end position="50"/>
    </location>
</feature>
<protein>
    <recommendedName>
        <fullName evidence="1">F-box domain-containing protein</fullName>
    </recommendedName>
</protein>
<organism evidence="2 3">
    <name type="scientific">Podospora aff. communis PSN243</name>
    <dbReference type="NCBI Taxonomy" id="3040156"/>
    <lineage>
        <taxon>Eukaryota</taxon>
        <taxon>Fungi</taxon>
        <taxon>Dikarya</taxon>
        <taxon>Ascomycota</taxon>
        <taxon>Pezizomycotina</taxon>
        <taxon>Sordariomycetes</taxon>
        <taxon>Sordariomycetidae</taxon>
        <taxon>Sordariales</taxon>
        <taxon>Podosporaceae</taxon>
        <taxon>Podospora</taxon>
    </lineage>
</organism>
<evidence type="ECO:0000259" key="1">
    <source>
        <dbReference type="PROSITE" id="PS50181"/>
    </source>
</evidence>
<reference evidence="2" key="1">
    <citation type="journal article" date="2023" name="Mol. Phylogenet. Evol.">
        <title>Genome-scale phylogeny and comparative genomics of the fungal order Sordariales.</title>
        <authorList>
            <person name="Hensen N."/>
            <person name="Bonometti L."/>
            <person name="Westerberg I."/>
            <person name="Brannstrom I.O."/>
            <person name="Guillou S."/>
            <person name="Cros-Aarteil S."/>
            <person name="Calhoun S."/>
            <person name="Haridas S."/>
            <person name="Kuo A."/>
            <person name="Mondo S."/>
            <person name="Pangilinan J."/>
            <person name="Riley R."/>
            <person name="LaButti K."/>
            <person name="Andreopoulos B."/>
            <person name="Lipzen A."/>
            <person name="Chen C."/>
            <person name="Yan M."/>
            <person name="Daum C."/>
            <person name="Ng V."/>
            <person name="Clum A."/>
            <person name="Steindorff A."/>
            <person name="Ohm R.A."/>
            <person name="Martin F."/>
            <person name="Silar P."/>
            <person name="Natvig D.O."/>
            <person name="Lalanne C."/>
            <person name="Gautier V."/>
            <person name="Ament-Velasquez S.L."/>
            <person name="Kruys A."/>
            <person name="Hutchinson M.I."/>
            <person name="Powell A.J."/>
            <person name="Barry K."/>
            <person name="Miller A.N."/>
            <person name="Grigoriev I.V."/>
            <person name="Debuchy R."/>
            <person name="Gladieux P."/>
            <person name="Hiltunen Thoren M."/>
            <person name="Johannesson H."/>
        </authorList>
    </citation>
    <scope>NUCLEOTIDE SEQUENCE</scope>
    <source>
        <strain evidence="2">PSN243</strain>
    </source>
</reference>
<keyword evidence="3" id="KW-1185">Reference proteome</keyword>
<evidence type="ECO:0000313" key="3">
    <source>
        <dbReference type="Proteomes" id="UP001321760"/>
    </source>
</evidence>
<proteinExistence type="predicted"/>
<dbReference type="AlphaFoldDB" id="A0AAV9GMU1"/>
<dbReference type="CDD" id="cd09917">
    <property type="entry name" value="F-box_SF"/>
    <property type="match status" value="1"/>
</dbReference>
<dbReference type="EMBL" id="MU865942">
    <property type="protein sequence ID" value="KAK4448633.1"/>
    <property type="molecule type" value="Genomic_DNA"/>
</dbReference>
<dbReference type="InterPro" id="IPR001810">
    <property type="entry name" value="F-box_dom"/>
</dbReference>
<dbReference type="Gene3D" id="1.20.1280.50">
    <property type="match status" value="1"/>
</dbReference>
<comment type="caution">
    <text evidence="2">The sequence shown here is derived from an EMBL/GenBank/DDBJ whole genome shotgun (WGS) entry which is preliminary data.</text>
</comment>
<dbReference type="Pfam" id="PF00646">
    <property type="entry name" value="F-box"/>
    <property type="match status" value="1"/>
</dbReference>
<accession>A0AAV9GMU1</accession>
<reference evidence="2" key="2">
    <citation type="submission" date="2023-05" db="EMBL/GenBank/DDBJ databases">
        <authorList>
            <consortium name="Lawrence Berkeley National Laboratory"/>
            <person name="Steindorff A."/>
            <person name="Hensen N."/>
            <person name="Bonometti L."/>
            <person name="Westerberg I."/>
            <person name="Brannstrom I.O."/>
            <person name="Guillou S."/>
            <person name="Cros-Aarteil S."/>
            <person name="Calhoun S."/>
            <person name="Haridas S."/>
            <person name="Kuo A."/>
            <person name="Mondo S."/>
            <person name="Pangilinan J."/>
            <person name="Riley R."/>
            <person name="Labutti K."/>
            <person name="Andreopoulos B."/>
            <person name="Lipzen A."/>
            <person name="Chen C."/>
            <person name="Yanf M."/>
            <person name="Daum C."/>
            <person name="Ng V."/>
            <person name="Clum A."/>
            <person name="Ohm R."/>
            <person name="Martin F."/>
            <person name="Silar P."/>
            <person name="Natvig D."/>
            <person name="Lalanne C."/>
            <person name="Gautier V."/>
            <person name="Ament-Velasquez S.L."/>
            <person name="Kruys A."/>
            <person name="Hutchinson M.I."/>
            <person name="Powell A.J."/>
            <person name="Barry K."/>
            <person name="Miller A.N."/>
            <person name="Grigoriev I.V."/>
            <person name="Debuchy R."/>
            <person name="Gladieux P."/>
            <person name="Thoren M.H."/>
            <person name="Johannesson H."/>
        </authorList>
    </citation>
    <scope>NUCLEOTIDE SEQUENCE</scope>
    <source>
        <strain evidence="2">PSN243</strain>
    </source>
</reference>
<sequence>MAAALSNLPAEVLCDVFQQLDPISLISLSQTSSRFRSLIQPTREDLVQRLLALELLPEAGGITPIFQPAENSWSPPCTLESPEWRANRYACCVCLRLRHHMWFDRRSITNVRTRKPLPGSREATKLTTWEPFNRGMRQRRARERTAEEWEDLGLERDDYHYYCNGWTRFNRGGFVDRGVLAEVEICGTERHKRACIECRQARGDLRTLVVKSREVPFTDGLERHFPGLINFLMERKPSVALLPPRRPLPIIGRRRQDTTHFPCALYVAFCSSCEGWYELSGFLHDFTNGRDLCWNGHSHHKFPSEASGICINCASKAAPEHAVREISGSAIHLAEEWAERLRDELAYGWTYLLDEWKEGYVGFQDMKAEYPRPMRRILSLLRTIPSVKTVNENNPMHPTRTVCYNEGNAAIFRIKRFEFVQLLRECPERLVEEIIADNKSFMKWLDLKHYALREKAFLRFKKVGELIREEPDLVLQYFETRKPHELPR</sequence>